<evidence type="ECO:0000256" key="2">
    <source>
        <dbReference type="ARBA" id="ARBA00022833"/>
    </source>
</evidence>
<keyword evidence="5" id="KW-1185">Reference proteome</keyword>
<dbReference type="GO" id="GO:0008270">
    <property type="term" value="F:zinc ion binding"/>
    <property type="evidence" value="ECO:0007669"/>
    <property type="project" value="InterPro"/>
</dbReference>
<dbReference type="EMBL" id="APJX01000007">
    <property type="protein sequence ID" value="EMS78594.1"/>
    <property type="molecule type" value="Genomic_DNA"/>
</dbReference>
<dbReference type="PATRIC" id="fig|1286635.3.peg.3236"/>
<proteinExistence type="predicted"/>
<dbReference type="AlphaFoldDB" id="S0FZG3"/>
<organism evidence="4 5">
    <name type="scientific">Desulfotignum phosphitoxidans DSM 13687</name>
    <dbReference type="NCBI Taxonomy" id="1286635"/>
    <lineage>
        <taxon>Bacteria</taxon>
        <taxon>Pseudomonadati</taxon>
        <taxon>Thermodesulfobacteriota</taxon>
        <taxon>Desulfobacteria</taxon>
        <taxon>Desulfobacterales</taxon>
        <taxon>Desulfobacteraceae</taxon>
        <taxon>Desulfotignum</taxon>
    </lineage>
</organism>
<dbReference type="SUPFAM" id="SSF53927">
    <property type="entry name" value="Cytidine deaminase-like"/>
    <property type="match status" value="1"/>
</dbReference>
<dbReference type="PROSITE" id="PS00903">
    <property type="entry name" value="CYT_DCMP_DEAMINASES_1"/>
    <property type="match status" value="1"/>
</dbReference>
<dbReference type="PANTHER" id="PTHR11079:SF179">
    <property type="entry name" value="TRNA(ADENINE(34)) DEAMINASE, CHLOROPLASTIC"/>
    <property type="match status" value="1"/>
</dbReference>
<keyword evidence="4" id="KW-0378">Hydrolase</keyword>
<dbReference type="PROSITE" id="PS51747">
    <property type="entry name" value="CYT_DCMP_DEAMINASES_2"/>
    <property type="match status" value="1"/>
</dbReference>
<dbReference type="GO" id="GO:0002100">
    <property type="term" value="P:tRNA wobble adenosine to inosine editing"/>
    <property type="evidence" value="ECO:0007669"/>
    <property type="project" value="InterPro"/>
</dbReference>
<sequence length="188" mass="20990">MDSTHSHKNADSDDVFMLSALAQAAAALEQGEFPVGCVIVQENRIISRGARNGTIPEPGRRAIISEVDHAEIRALRQLESCPYPVMPEKCTLYCTLEPCLMCFGAIILTGIPRIVYAFEDPMGGGTLCDLASLPLLYKNCRVQVKTGVCRRKSLDLFYNFFNKKGNQYWKNSLLEQYVRDQKQHGSGK</sequence>
<feature type="domain" description="CMP/dCMP-type deaminase" evidence="3">
    <location>
        <begin position="11"/>
        <end position="135"/>
    </location>
</feature>
<evidence type="ECO:0000313" key="5">
    <source>
        <dbReference type="Proteomes" id="UP000014216"/>
    </source>
</evidence>
<name>S0FZG3_9BACT</name>
<reference evidence="4 5" key="1">
    <citation type="journal article" date="2013" name="Genome Announc.">
        <title>Draft Genome Sequence of Desulfotignum phosphitoxidans DSM 13687 Strain FiPS-3.</title>
        <authorList>
            <person name="Poehlein A."/>
            <person name="Daniel R."/>
            <person name="Simeonova D.D."/>
        </authorList>
    </citation>
    <scope>NUCLEOTIDE SEQUENCE [LARGE SCALE GENOMIC DNA]</scope>
    <source>
        <strain evidence="4 5">DSM 13687</strain>
    </source>
</reference>
<gene>
    <name evidence="4" type="primary">cdd</name>
    <name evidence="4" type="ORF">Dpo_7c00670</name>
</gene>
<comment type="caution">
    <text evidence="4">The sequence shown here is derived from an EMBL/GenBank/DDBJ whole genome shotgun (WGS) entry which is preliminary data.</text>
</comment>
<dbReference type="RefSeq" id="WP_006967052.1">
    <property type="nucleotide sequence ID" value="NZ_APJX01000007.1"/>
</dbReference>
<dbReference type="Gene3D" id="3.40.140.10">
    <property type="entry name" value="Cytidine Deaminase, domain 2"/>
    <property type="match status" value="1"/>
</dbReference>
<dbReference type="Proteomes" id="UP000014216">
    <property type="component" value="Unassembled WGS sequence"/>
</dbReference>
<dbReference type="CDD" id="cd01285">
    <property type="entry name" value="nucleoside_deaminase"/>
    <property type="match status" value="1"/>
</dbReference>
<dbReference type="Pfam" id="PF00383">
    <property type="entry name" value="dCMP_cyt_deam_1"/>
    <property type="match status" value="1"/>
</dbReference>
<dbReference type="InterPro" id="IPR016193">
    <property type="entry name" value="Cytidine_deaminase-like"/>
</dbReference>
<keyword evidence="2" id="KW-0862">Zinc</keyword>
<dbReference type="PANTHER" id="PTHR11079">
    <property type="entry name" value="CYTOSINE DEAMINASE FAMILY MEMBER"/>
    <property type="match status" value="1"/>
</dbReference>
<dbReference type="InterPro" id="IPR002125">
    <property type="entry name" value="CMP_dCMP_dom"/>
</dbReference>
<evidence type="ECO:0000313" key="4">
    <source>
        <dbReference type="EMBL" id="EMS78594.1"/>
    </source>
</evidence>
<evidence type="ECO:0000256" key="1">
    <source>
        <dbReference type="ARBA" id="ARBA00022723"/>
    </source>
</evidence>
<protein>
    <submittedName>
        <fullName evidence="4">Putative zinc-binding cytidine/deoxycytidylate deaminase</fullName>
        <ecNumber evidence="4">3.5.4.5</ecNumber>
    </submittedName>
</protein>
<dbReference type="GO" id="GO:0052717">
    <property type="term" value="F:tRNA-specific adenosine-34 deaminase activity"/>
    <property type="evidence" value="ECO:0007669"/>
    <property type="project" value="UniProtKB-EC"/>
</dbReference>
<accession>S0FZG3</accession>
<dbReference type="EC" id="3.5.4.5" evidence="4"/>
<evidence type="ECO:0000259" key="3">
    <source>
        <dbReference type="PROSITE" id="PS51747"/>
    </source>
</evidence>
<dbReference type="InterPro" id="IPR016192">
    <property type="entry name" value="APOBEC/CMP_deaminase_Zn-bd"/>
</dbReference>
<keyword evidence="1" id="KW-0479">Metal-binding</keyword>